<comment type="similarity">
    <text evidence="1">Belongs to the ABC transporter superfamily.</text>
</comment>
<dbReference type="OrthoDB" id="9776369at2"/>
<dbReference type="EMBL" id="VFPO01000001">
    <property type="protein sequence ID" value="TQM69638.1"/>
    <property type="molecule type" value="Genomic_DNA"/>
</dbReference>
<dbReference type="GO" id="GO:0016887">
    <property type="term" value="F:ATP hydrolysis activity"/>
    <property type="evidence" value="ECO:0007669"/>
    <property type="project" value="InterPro"/>
</dbReference>
<dbReference type="Gene3D" id="3.40.50.300">
    <property type="entry name" value="P-loop containing nucleotide triphosphate hydrolases"/>
    <property type="match status" value="1"/>
</dbReference>
<dbReference type="InterPro" id="IPR003593">
    <property type="entry name" value="AAA+_ATPase"/>
</dbReference>
<evidence type="ECO:0000256" key="1">
    <source>
        <dbReference type="ARBA" id="ARBA00005417"/>
    </source>
</evidence>
<dbReference type="AlphaFoldDB" id="A0A543IGC2"/>
<gene>
    <name evidence="7" type="ORF">FHX41_3336</name>
</gene>
<keyword evidence="8" id="KW-1185">Reference proteome</keyword>
<evidence type="ECO:0000259" key="6">
    <source>
        <dbReference type="PROSITE" id="PS50893"/>
    </source>
</evidence>
<evidence type="ECO:0000256" key="3">
    <source>
        <dbReference type="ARBA" id="ARBA00022741"/>
    </source>
</evidence>
<evidence type="ECO:0000313" key="8">
    <source>
        <dbReference type="Proteomes" id="UP000316706"/>
    </source>
</evidence>
<keyword evidence="5" id="KW-0029">Amino-acid transport</keyword>
<dbReference type="CDD" id="cd03224">
    <property type="entry name" value="ABC_TM1139_LivF_branched"/>
    <property type="match status" value="1"/>
</dbReference>
<proteinExistence type="inferred from homology"/>
<protein>
    <submittedName>
        <fullName evidence="7">Amino acid/amide ABC transporter ATP-binding protein 2 (HAAT family)</fullName>
    </submittedName>
</protein>
<dbReference type="PANTHER" id="PTHR43820:SF4">
    <property type="entry name" value="HIGH-AFFINITY BRANCHED-CHAIN AMINO ACID TRANSPORT ATP-BINDING PROTEIN LIVF"/>
    <property type="match status" value="1"/>
</dbReference>
<dbReference type="PROSITE" id="PS50893">
    <property type="entry name" value="ABC_TRANSPORTER_2"/>
    <property type="match status" value="1"/>
</dbReference>
<organism evidence="7 8">
    <name type="scientific">Actinomadura hallensis</name>
    <dbReference type="NCBI Taxonomy" id="337895"/>
    <lineage>
        <taxon>Bacteria</taxon>
        <taxon>Bacillati</taxon>
        <taxon>Actinomycetota</taxon>
        <taxon>Actinomycetes</taxon>
        <taxon>Streptosporangiales</taxon>
        <taxon>Thermomonosporaceae</taxon>
        <taxon>Actinomadura</taxon>
    </lineage>
</organism>
<dbReference type="RefSeq" id="WP_141969921.1">
    <property type="nucleotide sequence ID" value="NZ_VFPO01000001.1"/>
</dbReference>
<keyword evidence="4 7" id="KW-0067">ATP-binding</keyword>
<evidence type="ECO:0000256" key="4">
    <source>
        <dbReference type="ARBA" id="ARBA00022840"/>
    </source>
</evidence>
<reference evidence="7 8" key="1">
    <citation type="submission" date="2019-06" db="EMBL/GenBank/DDBJ databases">
        <title>Sequencing the genomes of 1000 actinobacteria strains.</title>
        <authorList>
            <person name="Klenk H.-P."/>
        </authorList>
    </citation>
    <scope>NUCLEOTIDE SEQUENCE [LARGE SCALE GENOMIC DNA]</scope>
    <source>
        <strain evidence="7 8">DSM 45043</strain>
    </source>
</reference>
<dbReference type="InterPro" id="IPR003439">
    <property type="entry name" value="ABC_transporter-like_ATP-bd"/>
</dbReference>
<dbReference type="SUPFAM" id="SSF52540">
    <property type="entry name" value="P-loop containing nucleoside triphosphate hydrolases"/>
    <property type="match status" value="1"/>
</dbReference>
<comment type="caution">
    <text evidence="7">The sequence shown here is derived from an EMBL/GenBank/DDBJ whole genome shotgun (WGS) entry which is preliminary data.</text>
</comment>
<dbReference type="PROSITE" id="PS00211">
    <property type="entry name" value="ABC_TRANSPORTER_1"/>
    <property type="match status" value="1"/>
</dbReference>
<dbReference type="GO" id="GO:0005524">
    <property type="term" value="F:ATP binding"/>
    <property type="evidence" value="ECO:0007669"/>
    <property type="project" value="UniProtKB-KW"/>
</dbReference>
<keyword evidence="3" id="KW-0547">Nucleotide-binding</keyword>
<dbReference type="PANTHER" id="PTHR43820">
    <property type="entry name" value="HIGH-AFFINITY BRANCHED-CHAIN AMINO ACID TRANSPORT ATP-BINDING PROTEIN LIVF"/>
    <property type="match status" value="1"/>
</dbReference>
<dbReference type="InterPro" id="IPR052156">
    <property type="entry name" value="BCAA_Transport_ATP-bd_LivF"/>
</dbReference>
<dbReference type="GO" id="GO:0015807">
    <property type="term" value="P:L-amino acid transport"/>
    <property type="evidence" value="ECO:0007669"/>
    <property type="project" value="TreeGrafter"/>
</dbReference>
<evidence type="ECO:0000313" key="7">
    <source>
        <dbReference type="EMBL" id="TQM69638.1"/>
    </source>
</evidence>
<accession>A0A543IGC2</accession>
<sequence>MSAQRTSKTPQTTKDAVQALLSVDRINVSYGEVQALFDVSLRVPFKSVGALIGPNGAGKSTLLKSILGVVPISTGTVTFAGEDVTRLTVPKTVRRGITLVPEGRELFAGLSVIENLELGRTVASKRSSTTDDLLDWIFQLFPVLKKRRSQVAGSLSGGEQQMAAIGRALMSEPTLLMLDEPSLGLAPVMVERIVSGIARVTEDFDMSVLMVEQNIGAAAALADRVVVMNVGRVVSERDATGEEGFDIDELTAMYWGQHTA</sequence>
<keyword evidence="2" id="KW-0813">Transport</keyword>
<dbReference type="SMART" id="SM00382">
    <property type="entry name" value="AAA"/>
    <property type="match status" value="1"/>
</dbReference>
<dbReference type="InterPro" id="IPR027417">
    <property type="entry name" value="P-loop_NTPase"/>
</dbReference>
<evidence type="ECO:0000256" key="5">
    <source>
        <dbReference type="ARBA" id="ARBA00022970"/>
    </source>
</evidence>
<evidence type="ECO:0000256" key="2">
    <source>
        <dbReference type="ARBA" id="ARBA00022448"/>
    </source>
</evidence>
<name>A0A543IGC2_9ACTN</name>
<dbReference type="Proteomes" id="UP000316706">
    <property type="component" value="Unassembled WGS sequence"/>
</dbReference>
<feature type="domain" description="ABC transporter" evidence="6">
    <location>
        <begin position="21"/>
        <end position="255"/>
    </location>
</feature>
<dbReference type="GO" id="GO:0015658">
    <property type="term" value="F:branched-chain amino acid transmembrane transporter activity"/>
    <property type="evidence" value="ECO:0007669"/>
    <property type="project" value="TreeGrafter"/>
</dbReference>
<dbReference type="InterPro" id="IPR017871">
    <property type="entry name" value="ABC_transporter-like_CS"/>
</dbReference>
<dbReference type="Pfam" id="PF00005">
    <property type="entry name" value="ABC_tran"/>
    <property type="match status" value="1"/>
</dbReference>